<evidence type="ECO:0000256" key="1">
    <source>
        <dbReference type="SAM" id="MobiDB-lite"/>
    </source>
</evidence>
<proteinExistence type="predicted"/>
<accession>U2RCW6</accession>
<name>U2RCW6_LEIAQ</name>
<evidence type="ECO:0000313" key="2">
    <source>
        <dbReference type="EMBL" id="ERK73085.1"/>
    </source>
</evidence>
<sequence>MSSRDRSRSAPPMMRRRPRRSRQRPRPVIDDGRSDDPGFGAGGRAGARRQVRDSWPSCEGAVLFGAAARFDVEHDTQ</sequence>
<organism evidence="2 3">
    <name type="scientific">Leifsonia aquatica ATCC 14665</name>
    <dbReference type="NCBI Taxonomy" id="1358026"/>
    <lineage>
        <taxon>Bacteria</taxon>
        <taxon>Bacillati</taxon>
        <taxon>Actinomycetota</taxon>
        <taxon>Actinomycetes</taxon>
        <taxon>Micrococcales</taxon>
        <taxon>Microbacteriaceae</taxon>
        <taxon>Leifsonia</taxon>
    </lineage>
</organism>
<comment type="caution">
    <text evidence="2">The sequence shown here is derived from an EMBL/GenBank/DDBJ whole genome shotgun (WGS) entry which is preliminary data.</text>
</comment>
<gene>
    <name evidence="2" type="ORF">N136_00556</name>
</gene>
<dbReference type="HOGENOM" id="CLU_2633725_0_0_11"/>
<feature type="compositionally biased region" description="Basic residues" evidence="1">
    <location>
        <begin position="14"/>
        <end position="25"/>
    </location>
</feature>
<feature type="region of interest" description="Disordered" evidence="1">
    <location>
        <begin position="1"/>
        <end position="54"/>
    </location>
</feature>
<reference evidence="2 3" key="1">
    <citation type="submission" date="2013-08" db="EMBL/GenBank/DDBJ databases">
        <authorList>
            <person name="Weinstock G."/>
            <person name="Sodergren E."/>
            <person name="Wylie T."/>
            <person name="Fulton L."/>
            <person name="Fulton R."/>
            <person name="Fronick C."/>
            <person name="O'Laughlin M."/>
            <person name="Godfrey J."/>
            <person name="Miner T."/>
            <person name="Herter B."/>
            <person name="Appelbaum E."/>
            <person name="Cordes M."/>
            <person name="Lek S."/>
            <person name="Wollam A."/>
            <person name="Pepin K.H."/>
            <person name="Palsikar V.B."/>
            <person name="Mitreva M."/>
            <person name="Wilson R.K."/>
        </authorList>
    </citation>
    <scope>NUCLEOTIDE SEQUENCE [LARGE SCALE GENOMIC DNA]</scope>
    <source>
        <strain evidence="2 3">ATCC 14665</strain>
    </source>
</reference>
<protein>
    <submittedName>
        <fullName evidence="2">Uncharacterized protein</fullName>
    </submittedName>
</protein>
<dbReference type="AlphaFoldDB" id="U2RCW6"/>
<dbReference type="EMBL" id="AWVQ01000047">
    <property type="protein sequence ID" value="ERK73085.1"/>
    <property type="molecule type" value="Genomic_DNA"/>
</dbReference>
<feature type="compositionally biased region" description="Basic and acidic residues" evidence="1">
    <location>
        <begin position="27"/>
        <end position="36"/>
    </location>
</feature>
<dbReference type="Proteomes" id="UP000016605">
    <property type="component" value="Unassembled WGS sequence"/>
</dbReference>
<evidence type="ECO:0000313" key="3">
    <source>
        <dbReference type="Proteomes" id="UP000016605"/>
    </source>
</evidence>